<dbReference type="EMBL" id="QPJW01000007">
    <property type="protein sequence ID" value="RCX18082.1"/>
    <property type="molecule type" value="Genomic_DNA"/>
</dbReference>
<dbReference type="InterPro" id="IPR021529">
    <property type="entry name" value="DUF2798"/>
</dbReference>
<dbReference type="OrthoDB" id="7062363at2"/>
<evidence type="ECO:0000313" key="3">
    <source>
        <dbReference type="Proteomes" id="UP000253090"/>
    </source>
</evidence>
<accession>A0A369B973</accession>
<keyword evidence="1" id="KW-0472">Membrane</keyword>
<proteinExistence type="predicted"/>
<keyword evidence="3" id="KW-1185">Reference proteome</keyword>
<keyword evidence="1" id="KW-1133">Transmembrane helix</keyword>
<protein>
    <recommendedName>
        <fullName evidence="4">DUF2798 domain-containing protein</fullName>
    </recommendedName>
</protein>
<feature type="transmembrane region" description="Helical" evidence="1">
    <location>
        <begin position="9"/>
        <end position="29"/>
    </location>
</feature>
<dbReference type="Proteomes" id="UP000253090">
    <property type="component" value="Unassembled WGS sequence"/>
</dbReference>
<comment type="caution">
    <text evidence="2">The sequence shown here is derived from an EMBL/GenBank/DDBJ whole genome shotgun (WGS) entry which is preliminary data.</text>
</comment>
<feature type="transmembrane region" description="Helical" evidence="1">
    <location>
        <begin position="82"/>
        <end position="101"/>
    </location>
</feature>
<organism evidence="2 3">
    <name type="scientific">Fontibacillus phaseoli</name>
    <dbReference type="NCBI Taxonomy" id="1416533"/>
    <lineage>
        <taxon>Bacteria</taxon>
        <taxon>Bacillati</taxon>
        <taxon>Bacillota</taxon>
        <taxon>Bacilli</taxon>
        <taxon>Bacillales</taxon>
        <taxon>Paenibacillaceae</taxon>
        <taxon>Fontibacillus</taxon>
    </lineage>
</organism>
<dbReference type="Pfam" id="PF11391">
    <property type="entry name" value="DUF2798"/>
    <property type="match status" value="2"/>
</dbReference>
<gene>
    <name evidence="2" type="ORF">DFP94_10735</name>
</gene>
<dbReference type="RefSeq" id="WP_114497597.1">
    <property type="nucleotide sequence ID" value="NZ_QPJW01000007.1"/>
</dbReference>
<keyword evidence="1" id="KW-0812">Transmembrane</keyword>
<sequence length="159" mass="17865">MPTTKKESFYFGMMMCFFMVTMMTIYNLLLNGLIGRIGWSTITVEFLIGFMIALALDLFIVGPAAKKVAFKLPINKSKKLHVILAISTCMVLVMAFFMSFYGLATSILGHGHLEDPIIKSYILIFLKNFAVAYPLQVLLAGPVVRSLFTTWQNKQANSY</sequence>
<name>A0A369B973_9BACL</name>
<evidence type="ECO:0000313" key="2">
    <source>
        <dbReference type="EMBL" id="RCX18082.1"/>
    </source>
</evidence>
<evidence type="ECO:0008006" key="4">
    <source>
        <dbReference type="Google" id="ProtNLM"/>
    </source>
</evidence>
<feature type="transmembrane region" description="Helical" evidence="1">
    <location>
        <begin position="121"/>
        <end position="144"/>
    </location>
</feature>
<feature type="transmembrane region" description="Helical" evidence="1">
    <location>
        <begin position="41"/>
        <end position="61"/>
    </location>
</feature>
<dbReference type="AlphaFoldDB" id="A0A369B973"/>
<evidence type="ECO:0000256" key="1">
    <source>
        <dbReference type="SAM" id="Phobius"/>
    </source>
</evidence>
<reference evidence="2 3" key="1">
    <citation type="submission" date="2018-07" db="EMBL/GenBank/DDBJ databases">
        <title>Genomic Encyclopedia of Type Strains, Phase III (KMG-III): the genomes of soil and plant-associated and newly described type strains.</title>
        <authorList>
            <person name="Whitman W."/>
        </authorList>
    </citation>
    <scope>NUCLEOTIDE SEQUENCE [LARGE SCALE GENOMIC DNA]</scope>
    <source>
        <strain evidence="2 3">CECT 8333</strain>
    </source>
</reference>